<dbReference type="STRING" id="1094508.Tsac_1381"/>
<dbReference type="eggNOG" id="COG4715">
    <property type="taxonomic scope" value="Bacteria"/>
</dbReference>
<evidence type="ECO:0000313" key="4">
    <source>
        <dbReference type="Proteomes" id="UP000006178"/>
    </source>
</evidence>
<dbReference type="Proteomes" id="UP000006178">
    <property type="component" value="Chromosome"/>
</dbReference>
<keyword evidence="1" id="KW-0862">Zinc</keyword>
<dbReference type="BioCyc" id="TSAC1094508:GLMA-1403-MONOMER"/>
<accession>I3VV43</accession>
<evidence type="ECO:0000259" key="2">
    <source>
        <dbReference type="PROSITE" id="PS50966"/>
    </source>
</evidence>
<dbReference type="PATRIC" id="fig|1094508.3.peg.1398"/>
<name>I3VV43_THESW</name>
<dbReference type="PROSITE" id="PS50966">
    <property type="entry name" value="ZF_SWIM"/>
    <property type="match status" value="1"/>
</dbReference>
<dbReference type="KEGG" id="tsh:Tsac_1381"/>
<keyword evidence="1" id="KW-0479">Metal-binding</keyword>
<organism evidence="3 4">
    <name type="scientific">Thermoanaerobacterium saccharolyticum (strain DSM 8691 / JW/SL-YS485)</name>
    <dbReference type="NCBI Taxonomy" id="1094508"/>
    <lineage>
        <taxon>Bacteria</taxon>
        <taxon>Bacillati</taxon>
        <taxon>Bacillota</taxon>
        <taxon>Clostridia</taxon>
        <taxon>Thermoanaerobacterales</taxon>
        <taxon>Thermoanaerobacteraceae</taxon>
        <taxon>Thermoanaerobacterium</taxon>
    </lineage>
</organism>
<evidence type="ECO:0000256" key="1">
    <source>
        <dbReference type="PROSITE-ProRule" id="PRU00325"/>
    </source>
</evidence>
<sequence>MNINNFENHVDKTILDRGYDYYINGNIVEVYKRGDNEYVFQVQGSDDYEVIVKIDNDGEIIYSECDCPYDFGPICKHQVAAYFKLFEIINNKNNIIHIKKNAINQFSIREVLNNLSKKELIKIIMDITENDEALRNSLIVRYSKGSYEQELEKCKKLINSIVKKYTGREGFISYRETYSFVNDMEDILRKSRNTDNILLALDIAFLLLNESIRAFQYADDSNGDIGFLVSETIDLIGDIVTDGSYLDDDLKEEIFNKLLTQIDNEILDEWNDYKIDLLRLCIEFADVEKLRNELIAKIKSIITMNSGDEYKRYSNEKMLQILFEIIDTYGTDEEALEFIEKNLDYTSFRELLISKFMKEKNFNKVIELALEGEKKDKKYAGLALKWKKIRYEAYKKLSLKEEQKKLAKELLFEGNFEYYNELKELITGDKTEFYNNLKQELKKNEGWVSKNIYLKLIVEEKDLDEIMEFVKENPSIIEGYAEMLQEKFKDEVIEVYKKHIMAVANSSSNRKEYKKVCEVVKKYKKIAGNKNMEEIVDKLIALYKNKPAFVDELNKIKKIKK</sequence>
<dbReference type="EMBL" id="CP003184">
    <property type="protein sequence ID" value="AFK86388.1"/>
    <property type="molecule type" value="Genomic_DNA"/>
</dbReference>
<dbReference type="AlphaFoldDB" id="I3VV43"/>
<dbReference type="InterPro" id="IPR007527">
    <property type="entry name" value="Znf_SWIM"/>
</dbReference>
<keyword evidence="4" id="KW-1185">Reference proteome</keyword>
<feature type="domain" description="SWIM-type" evidence="2">
    <location>
        <begin position="50"/>
        <end position="86"/>
    </location>
</feature>
<reference evidence="3 4" key="1">
    <citation type="journal article" date="2014" name="Appl. Environ. Microbiol.">
        <title>Profile of Secreted Hydrolases, Associated Proteins, and SlpA in Thermoanaerobacterium saccharolyticum during the Degradation of Hemicellulose.</title>
        <authorList>
            <person name="Currie D.H."/>
            <person name="Guss A.M."/>
            <person name="Herring C.D."/>
            <person name="Giannone R.J."/>
            <person name="Johnson C.M."/>
            <person name="Lankford P.K."/>
            <person name="Brown S.D."/>
            <person name="Hettich R.L."/>
            <person name="Lynd L.R."/>
        </authorList>
    </citation>
    <scope>NUCLEOTIDE SEQUENCE [LARGE SCALE GENOMIC DNA]</scope>
    <source>
        <strain evidence="4">DSM 8691 / JW/SL-YS485</strain>
    </source>
</reference>
<keyword evidence="1" id="KW-0863">Zinc-finger</keyword>
<dbReference type="GO" id="GO:0008270">
    <property type="term" value="F:zinc ion binding"/>
    <property type="evidence" value="ECO:0007669"/>
    <property type="project" value="UniProtKB-KW"/>
</dbReference>
<protein>
    <recommendedName>
        <fullName evidence="2">SWIM-type domain-containing protein</fullName>
    </recommendedName>
</protein>
<evidence type="ECO:0000313" key="3">
    <source>
        <dbReference type="EMBL" id="AFK86388.1"/>
    </source>
</evidence>
<proteinExistence type="predicted"/>
<dbReference type="RefSeq" id="WP_014758262.1">
    <property type="nucleotide sequence ID" value="NC_017992.1"/>
</dbReference>
<gene>
    <name evidence="3" type="ordered locus">Tsac_1381</name>
</gene>